<gene>
    <name evidence="2" type="ORF">LIER_34329</name>
</gene>
<dbReference type="Pfam" id="PF03732">
    <property type="entry name" value="Retrotrans_gag"/>
    <property type="match status" value="1"/>
</dbReference>
<evidence type="ECO:0000313" key="3">
    <source>
        <dbReference type="Proteomes" id="UP001454036"/>
    </source>
</evidence>
<reference evidence="2 3" key="1">
    <citation type="submission" date="2024-01" db="EMBL/GenBank/DDBJ databases">
        <title>The complete chloroplast genome sequence of Lithospermum erythrorhizon: insights into the phylogenetic relationship among Boraginaceae species and the maternal lineages of purple gromwells.</title>
        <authorList>
            <person name="Okada T."/>
            <person name="Watanabe K."/>
        </authorList>
    </citation>
    <scope>NUCLEOTIDE SEQUENCE [LARGE SCALE GENOMIC DNA]</scope>
</reference>
<evidence type="ECO:0000313" key="2">
    <source>
        <dbReference type="EMBL" id="GAA0187041.1"/>
    </source>
</evidence>
<accession>A0AAV3RZ62</accession>
<dbReference type="Proteomes" id="UP001454036">
    <property type="component" value="Unassembled WGS sequence"/>
</dbReference>
<comment type="caution">
    <text evidence="2">The sequence shown here is derived from an EMBL/GenBank/DDBJ whole genome shotgun (WGS) entry which is preliminary data.</text>
</comment>
<dbReference type="EMBL" id="BAABME010014287">
    <property type="protein sequence ID" value="GAA0187041.1"/>
    <property type="molecule type" value="Genomic_DNA"/>
</dbReference>
<evidence type="ECO:0000259" key="1">
    <source>
        <dbReference type="Pfam" id="PF03732"/>
    </source>
</evidence>
<proteinExistence type="predicted"/>
<dbReference type="AlphaFoldDB" id="A0AAV3RZ62"/>
<protein>
    <recommendedName>
        <fullName evidence="1">Retrotransposon gag domain-containing protein</fullName>
    </recommendedName>
</protein>
<sequence>MKAPCISADGTIPAAQLREFILGAIKDNQEENIPSYSYAKPYSSWIDGLRMPLGYQPPKFQQFDGVENPKQHIAHFIETCNNAGTTGDLMVKQFVRSLKGNAFEWYTELESDSIDSWPQLENEFLTRFFSTRRTANMIALTGTRQRQEEPVADYINRWRSLCLKCKDKLSESSAISMCIQGMQWELHYILQGMLPRTFEQLSTRAHGMELTIAANKGRSATTAAVTPYKAKYKAKKPRDTARTEKKEAHAITSKSTYPKILPLPSIEEEDDHPLFSIRQWCRNCI</sequence>
<name>A0AAV3RZ62_LITER</name>
<organism evidence="2 3">
    <name type="scientific">Lithospermum erythrorhizon</name>
    <name type="common">Purple gromwell</name>
    <name type="synonym">Lithospermum officinale var. erythrorhizon</name>
    <dbReference type="NCBI Taxonomy" id="34254"/>
    <lineage>
        <taxon>Eukaryota</taxon>
        <taxon>Viridiplantae</taxon>
        <taxon>Streptophyta</taxon>
        <taxon>Embryophyta</taxon>
        <taxon>Tracheophyta</taxon>
        <taxon>Spermatophyta</taxon>
        <taxon>Magnoliopsida</taxon>
        <taxon>eudicotyledons</taxon>
        <taxon>Gunneridae</taxon>
        <taxon>Pentapetalae</taxon>
        <taxon>asterids</taxon>
        <taxon>lamiids</taxon>
        <taxon>Boraginales</taxon>
        <taxon>Boraginaceae</taxon>
        <taxon>Boraginoideae</taxon>
        <taxon>Lithospermeae</taxon>
        <taxon>Lithospermum</taxon>
    </lineage>
</organism>
<dbReference type="PANTHER" id="PTHR33437:SF2">
    <property type="entry name" value="OS06G0361200 PROTEIN"/>
    <property type="match status" value="1"/>
</dbReference>
<keyword evidence="3" id="KW-1185">Reference proteome</keyword>
<dbReference type="InterPro" id="IPR005162">
    <property type="entry name" value="Retrotrans_gag_dom"/>
</dbReference>
<feature type="domain" description="Retrotransposon gag" evidence="1">
    <location>
        <begin position="94"/>
        <end position="183"/>
    </location>
</feature>
<dbReference type="PANTHER" id="PTHR33437">
    <property type="entry name" value="OS06G0361200 PROTEIN"/>
    <property type="match status" value="1"/>
</dbReference>